<dbReference type="SUPFAM" id="SSF48113">
    <property type="entry name" value="Heme-dependent peroxidases"/>
    <property type="match status" value="1"/>
</dbReference>
<dbReference type="EMBL" id="GL433845">
    <property type="protein sequence ID" value="EFN55269.1"/>
    <property type="molecule type" value="Genomic_DNA"/>
</dbReference>
<dbReference type="KEGG" id="cvr:CHLNCDRAFT_48220"/>
<dbReference type="FunCoup" id="E1ZGC1">
    <property type="interactions" value="541"/>
</dbReference>
<comment type="similarity">
    <text evidence="2">Belongs to the peroxidase family.</text>
</comment>
<keyword evidence="6" id="KW-1185">Reference proteome</keyword>
<gene>
    <name evidence="5" type="ORF">CHLNCDRAFT_48220</name>
</gene>
<evidence type="ECO:0000259" key="4">
    <source>
        <dbReference type="PROSITE" id="PS50873"/>
    </source>
</evidence>
<evidence type="ECO:0000313" key="6">
    <source>
        <dbReference type="Proteomes" id="UP000008141"/>
    </source>
</evidence>
<dbReference type="InterPro" id="IPR010255">
    <property type="entry name" value="Haem_peroxidase_sf"/>
</dbReference>
<feature type="region of interest" description="Disordered" evidence="3">
    <location>
        <begin position="128"/>
        <end position="148"/>
    </location>
</feature>
<dbReference type="InParanoid" id="E1ZGC1"/>
<dbReference type="InterPro" id="IPR002016">
    <property type="entry name" value="Haem_peroxidase"/>
</dbReference>
<dbReference type="PANTHER" id="PTHR31356:SF34">
    <property type="entry name" value="THYLAKOID LUMENAL 29 KDA PROTEIN, CHLOROPLASTIC"/>
    <property type="match status" value="1"/>
</dbReference>
<evidence type="ECO:0000256" key="1">
    <source>
        <dbReference type="ARBA" id="ARBA00023002"/>
    </source>
</evidence>
<dbReference type="GO" id="GO:0034599">
    <property type="term" value="P:cellular response to oxidative stress"/>
    <property type="evidence" value="ECO:0007669"/>
    <property type="project" value="InterPro"/>
</dbReference>
<dbReference type="GO" id="GO:0004601">
    <property type="term" value="F:peroxidase activity"/>
    <property type="evidence" value="ECO:0007669"/>
    <property type="project" value="InterPro"/>
</dbReference>
<dbReference type="OrthoDB" id="2113341at2759"/>
<dbReference type="CDD" id="cd00314">
    <property type="entry name" value="plant_peroxidase_like"/>
    <property type="match status" value="1"/>
</dbReference>
<keyword evidence="1" id="KW-0560">Oxidoreductase</keyword>
<dbReference type="PROSITE" id="PS50873">
    <property type="entry name" value="PEROXIDASE_4"/>
    <property type="match status" value="1"/>
</dbReference>
<sequence>MSLATLHSHSGLAQSPAQRTRASRCQRLHLACSASNEHTADAAADRRTVLLGIAGAAVAAPLVASAPASAATKILPAAQLSSFQKRDIMTELQKRAQEELKKVLTSADASSCVRLLLNDAGTYDQATKTGGADGSVVLPEELDRPENRDLKPLVEKLSKAKAAIDARRLEGQAPLSWADTIVLAAKVTVEAAWREDKISKAASPEKGAFLADGFGNAISVRLGRVDATQPSPPGRLPANDASLEEMQRFFSQLGAKPDQGGDGPFAKKPPFWERQQFLLWPFTQADPIATEEAMAAANPKYADWKRTYDTSRKTVTRTSYEEDFGAALSTLANQGAKFIPDAYMCPIEITLPDRY</sequence>
<dbReference type="OMA" id="EAYTYPR"/>
<dbReference type="Gene3D" id="1.10.520.10">
    <property type="match status" value="1"/>
</dbReference>
<dbReference type="PANTHER" id="PTHR31356">
    <property type="entry name" value="THYLAKOID LUMENAL 29 KDA PROTEIN, CHLOROPLASTIC-RELATED"/>
    <property type="match status" value="1"/>
</dbReference>
<organism evidence="6">
    <name type="scientific">Chlorella variabilis</name>
    <name type="common">Green alga</name>
    <dbReference type="NCBI Taxonomy" id="554065"/>
    <lineage>
        <taxon>Eukaryota</taxon>
        <taxon>Viridiplantae</taxon>
        <taxon>Chlorophyta</taxon>
        <taxon>core chlorophytes</taxon>
        <taxon>Trebouxiophyceae</taxon>
        <taxon>Chlorellales</taxon>
        <taxon>Chlorellaceae</taxon>
        <taxon>Chlorella clade</taxon>
        <taxon>Chlorella</taxon>
    </lineage>
</organism>
<evidence type="ECO:0000313" key="5">
    <source>
        <dbReference type="EMBL" id="EFN55269.1"/>
    </source>
</evidence>
<dbReference type="AlphaFoldDB" id="E1ZGC1"/>
<protein>
    <recommendedName>
        <fullName evidence="4">Plant heme peroxidase family profile domain-containing protein</fullName>
    </recommendedName>
</protein>
<dbReference type="GeneID" id="17354687"/>
<evidence type="ECO:0000256" key="2">
    <source>
        <dbReference type="RuleBase" id="RU004241"/>
    </source>
</evidence>
<dbReference type="InterPro" id="IPR044831">
    <property type="entry name" value="Ccp1-like"/>
</dbReference>
<dbReference type="GO" id="GO:0020037">
    <property type="term" value="F:heme binding"/>
    <property type="evidence" value="ECO:0007669"/>
    <property type="project" value="InterPro"/>
</dbReference>
<dbReference type="Proteomes" id="UP000008141">
    <property type="component" value="Unassembled WGS sequence"/>
</dbReference>
<name>E1ZGC1_CHLVA</name>
<dbReference type="GO" id="GO:0042744">
    <property type="term" value="P:hydrogen peroxide catabolic process"/>
    <property type="evidence" value="ECO:0007669"/>
    <property type="project" value="TreeGrafter"/>
</dbReference>
<feature type="domain" description="Plant heme peroxidase family profile" evidence="4">
    <location>
        <begin position="131"/>
        <end position="262"/>
    </location>
</feature>
<dbReference type="Gene3D" id="1.20.58.1620">
    <property type="match status" value="1"/>
</dbReference>
<proteinExistence type="inferred from homology"/>
<dbReference type="GO" id="GO:0000302">
    <property type="term" value="P:response to reactive oxygen species"/>
    <property type="evidence" value="ECO:0007669"/>
    <property type="project" value="TreeGrafter"/>
</dbReference>
<dbReference type="STRING" id="554065.E1ZGC1"/>
<reference evidence="5 6" key="1">
    <citation type="journal article" date="2010" name="Plant Cell">
        <title>The Chlorella variabilis NC64A genome reveals adaptation to photosymbiosis, coevolution with viruses, and cryptic sex.</title>
        <authorList>
            <person name="Blanc G."/>
            <person name="Duncan G."/>
            <person name="Agarkova I."/>
            <person name="Borodovsky M."/>
            <person name="Gurnon J."/>
            <person name="Kuo A."/>
            <person name="Lindquist E."/>
            <person name="Lucas S."/>
            <person name="Pangilinan J."/>
            <person name="Polle J."/>
            <person name="Salamov A."/>
            <person name="Terry A."/>
            <person name="Yamada T."/>
            <person name="Dunigan D.D."/>
            <person name="Grigoriev I.V."/>
            <person name="Claverie J.M."/>
            <person name="Van Etten J.L."/>
        </authorList>
    </citation>
    <scope>NUCLEOTIDE SEQUENCE [LARGE SCALE GENOMIC DNA]</scope>
    <source>
        <strain evidence="5 6">NC64A</strain>
    </source>
</reference>
<dbReference type="eggNOG" id="ENOG502QR5T">
    <property type="taxonomic scope" value="Eukaryota"/>
</dbReference>
<dbReference type="RefSeq" id="XP_005847371.1">
    <property type="nucleotide sequence ID" value="XM_005847309.1"/>
</dbReference>
<evidence type="ECO:0000256" key="3">
    <source>
        <dbReference type="SAM" id="MobiDB-lite"/>
    </source>
</evidence>
<dbReference type="Pfam" id="PF00141">
    <property type="entry name" value="peroxidase"/>
    <property type="match status" value="1"/>
</dbReference>
<accession>E1ZGC1</accession>